<dbReference type="InterPro" id="IPR034154">
    <property type="entry name" value="TOPRIM_DnaG/twinkle"/>
</dbReference>
<protein>
    <recommendedName>
        <fullName evidence="4">SF3 helicase domain-containing protein</fullName>
    </recommendedName>
</protein>
<dbReference type="InterPro" id="IPR014015">
    <property type="entry name" value="Helicase_SF3_DNA-vir"/>
</dbReference>
<proteinExistence type="predicted"/>
<evidence type="ECO:0000313" key="6">
    <source>
        <dbReference type="Proteomes" id="UP001499959"/>
    </source>
</evidence>
<dbReference type="NCBIfam" id="NF005477">
    <property type="entry name" value="PRK07078.1"/>
    <property type="match status" value="1"/>
</dbReference>
<dbReference type="PROSITE" id="PS51206">
    <property type="entry name" value="SF3_HELICASE_1"/>
    <property type="match status" value="1"/>
</dbReference>
<dbReference type="InterPro" id="IPR006500">
    <property type="entry name" value="Helicase_put_C_phage/plasmid"/>
</dbReference>
<dbReference type="InterPro" id="IPR027417">
    <property type="entry name" value="P-loop_NTPase"/>
</dbReference>
<name>A0ABP9APE3_9GAMM</name>
<dbReference type="RefSeq" id="WP_345301614.1">
    <property type="nucleotide sequence ID" value="NZ_BAABJE010000001.1"/>
</dbReference>
<organism evidence="5 6">
    <name type="scientific">Lysobacter hankyongensis</name>
    <dbReference type="NCBI Taxonomy" id="1176535"/>
    <lineage>
        <taxon>Bacteria</taxon>
        <taxon>Pseudomonadati</taxon>
        <taxon>Pseudomonadota</taxon>
        <taxon>Gammaproteobacteria</taxon>
        <taxon>Lysobacterales</taxon>
        <taxon>Lysobacteraceae</taxon>
        <taxon>Lysobacter</taxon>
    </lineage>
</organism>
<dbReference type="CDD" id="cd01029">
    <property type="entry name" value="TOPRIM_primases"/>
    <property type="match status" value="1"/>
</dbReference>
<keyword evidence="3" id="KW-0067">ATP-binding</keyword>
<dbReference type="InterPro" id="IPR051620">
    <property type="entry name" value="ORF904-like_C"/>
</dbReference>
<accession>A0ABP9APE3</accession>
<keyword evidence="2" id="KW-0378">Hydrolase</keyword>
<sequence>MTHPSLDFNDVPQVAAPRDGRDEIRAQLLDRLESVLTALFPAGRKRQGKFLIGDVLGSPGDSLEVVLTGEKAGLWTDRANNTGGDIFDLIAAHFRIDAHAEFPRVLDEAGRLLGRASAMPIAKPKKSPPIDDLGPATAKWDYLDADGQLIAVVYRYDPLGGKKEFRPWDAKRRKMAPPEPRPLYHQPGIAAADTVVLVEGEKCAQTLIDAGIVATTAMHGANAPVEKTDWSLLAGKTVVIWPDKDKPGWEYAECAAQAILAAGAHGCRILYPPEDKPEGWDAADAIAEGFDVAGFLVAGPCTPVRYAGDLLATQTAQAGDPAAGHGLFEDLDWTSEAGLARAFTRRNGQDWRYCAPWGKWLAWTGTRWNADQRLYVMHLAREMCCAAALMSKSPPLSRRLASAASIAAVERIARSEPELSSIPDEWDANLWALNTPGGVVDLRNGRLAAHRREDAMTRIATATPRGDCARWRAFLGDVTGGDAELQAYLQRMAGYCLTGATSAHALFFLYGTGANGKSVFVTALATILGDYATNAPMDTFMEARGDRHPTDLAGLRGARFVASVETEQGRRWNESKVKAITGGDKVSARFMRQDFFEYTPQFKLVIAGNHKPAIRNVDEAMKRRMHLIPFTVTIPPERRDPKLTEKLLAERDGILAWALAGCLQWQRRGLQPPASVLSATEEYFEAEDALGRWIDERCVRDANAKALTGELFNDWKAWAEAAGEFVGSQRRFSDQMVARGIEKWRNPLGVRGFQGIGLKVAPKVGFTPYADFD</sequence>
<dbReference type="Gene3D" id="3.40.1360.10">
    <property type="match status" value="1"/>
</dbReference>
<dbReference type="SUPFAM" id="SSF52540">
    <property type="entry name" value="P-loop containing nucleoside triphosphate hydrolases"/>
    <property type="match status" value="1"/>
</dbReference>
<dbReference type="NCBIfam" id="TIGR01613">
    <property type="entry name" value="primase_Cterm"/>
    <property type="match status" value="1"/>
</dbReference>
<evidence type="ECO:0000256" key="1">
    <source>
        <dbReference type="ARBA" id="ARBA00022741"/>
    </source>
</evidence>
<gene>
    <name evidence="5" type="ORF">GCM10023307_04170</name>
</gene>
<dbReference type="Gene3D" id="3.40.50.300">
    <property type="entry name" value="P-loop containing nucleotide triphosphate hydrolases"/>
    <property type="match status" value="1"/>
</dbReference>
<dbReference type="PANTHER" id="PTHR35372">
    <property type="entry name" value="ATP BINDING PROTEIN-RELATED"/>
    <property type="match status" value="1"/>
</dbReference>
<dbReference type="EMBL" id="BAABJE010000001">
    <property type="protein sequence ID" value="GAA4782741.1"/>
    <property type="molecule type" value="Genomic_DNA"/>
</dbReference>
<dbReference type="InterPro" id="IPR045455">
    <property type="entry name" value="NrS-1_pol-like_helicase"/>
</dbReference>
<dbReference type="SMART" id="SM00885">
    <property type="entry name" value="D5_N"/>
    <property type="match status" value="1"/>
</dbReference>
<dbReference type="Proteomes" id="UP001499959">
    <property type="component" value="Unassembled WGS sequence"/>
</dbReference>
<dbReference type="PANTHER" id="PTHR35372:SF2">
    <property type="entry name" value="SF3 HELICASE DOMAIN-CONTAINING PROTEIN"/>
    <property type="match status" value="1"/>
</dbReference>
<feature type="domain" description="SF3 helicase" evidence="4">
    <location>
        <begin position="484"/>
        <end position="643"/>
    </location>
</feature>
<evidence type="ECO:0000256" key="2">
    <source>
        <dbReference type="ARBA" id="ARBA00022801"/>
    </source>
</evidence>
<comment type="caution">
    <text evidence="5">The sequence shown here is derived from an EMBL/GenBank/DDBJ whole genome shotgun (WGS) entry which is preliminary data.</text>
</comment>
<dbReference type="SUPFAM" id="SSF56731">
    <property type="entry name" value="DNA primase core"/>
    <property type="match status" value="1"/>
</dbReference>
<keyword evidence="1" id="KW-0547">Nucleotide-binding</keyword>
<dbReference type="InterPro" id="IPR014818">
    <property type="entry name" value="Phage/plasmid_primase_P4_C"/>
</dbReference>
<dbReference type="Pfam" id="PF08706">
    <property type="entry name" value="D5_N"/>
    <property type="match status" value="1"/>
</dbReference>
<keyword evidence="6" id="KW-1185">Reference proteome</keyword>
<evidence type="ECO:0000256" key="3">
    <source>
        <dbReference type="ARBA" id="ARBA00022840"/>
    </source>
</evidence>
<evidence type="ECO:0000259" key="4">
    <source>
        <dbReference type="PROSITE" id="PS51206"/>
    </source>
</evidence>
<dbReference type="Pfam" id="PF19263">
    <property type="entry name" value="DUF5906"/>
    <property type="match status" value="1"/>
</dbReference>
<evidence type="ECO:0000313" key="5">
    <source>
        <dbReference type="EMBL" id="GAA4782741.1"/>
    </source>
</evidence>
<reference evidence="6" key="1">
    <citation type="journal article" date="2019" name="Int. J. Syst. Evol. Microbiol.">
        <title>The Global Catalogue of Microorganisms (GCM) 10K type strain sequencing project: providing services to taxonomists for standard genome sequencing and annotation.</title>
        <authorList>
            <consortium name="The Broad Institute Genomics Platform"/>
            <consortium name="The Broad Institute Genome Sequencing Center for Infectious Disease"/>
            <person name="Wu L."/>
            <person name="Ma J."/>
        </authorList>
    </citation>
    <scope>NUCLEOTIDE SEQUENCE [LARGE SCALE GENOMIC DNA]</scope>
    <source>
        <strain evidence="6">JCM 18204</strain>
    </source>
</reference>